<reference evidence="1" key="1">
    <citation type="submission" date="2020-05" db="UniProtKB">
        <authorList>
            <consortium name="EnsemblMetazoa"/>
        </authorList>
    </citation>
    <scope>IDENTIFICATION</scope>
    <source>
        <strain evidence="1">MAF</strain>
    </source>
</reference>
<sequence>MTFSADETRYQIGHRVRSRLVVLEQRDVLAGGEKLGRIATPIVGKDAGACIVPGLCGQLVVPHHRVHAGGRSERELVAGCYPRPVVVVQVQDVRLDSRGHRHHARQLAVAKVTPGKGRTQ</sequence>
<organism evidence="1 2">
    <name type="scientific">Anopheles merus</name>
    <name type="common">Mosquito</name>
    <dbReference type="NCBI Taxonomy" id="30066"/>
    <lineage>
        <taxon>Eukaryota</taxon>
        <taxon>Metazoa</taxon>
        <taxon>Ecdysozoa</taxon>
        <taxon>Arthropoda</taxon>
        <taxon>Hexapoda</taxon>
        <taxon>Insecta</taxon>
        <taxon>Pterygota</taxon>
        <taxon>Neoptera</taxon>
        <taxon>Endopterygota</taxon>
        <taxon>Diptera</taxon>
        <taxon>Nematocera</taxon>
        <taxon>Culicoidea</taxon>
        <taxon>Culicidae</taxon>
        <taxon>Anophelinae</taxon>
        <taxon>Anopheles</taxon>
    </lineage>
</organism>
<proteinExistence type="predicted"/>
<dbReference type="AlphaFoldDB" id="A0A182V237"/>
<keyword evidence="2" id="KW-1185">Reference proteome</keyword>
<accession>A0A182V237</accession>
<name>A0A182V237_ANOME</name>
<dbReference type="VEuPathDB" id="VectorBase:AMEM007573"/>
<dbReference type="Proteomes" id="UP000075903">
    <property type="component" value="Unassembled WGS sequence"/>
</dbReference>
<evidence type="ECO:0000313" key="1">
    <source>
        <dbReference type="EnsemblMetazoa" id="AMEM007573-PA"/>
    </source>
</evidence>
<protein>
    <submittedName>
        <fullName evidence="1">Uncharacterized protein</fullName>
    </submittedName>
</protein>
<evidence type="ECO:0000313" key="2">
    <source>
        <dbReference type="Proteomes" id="UP000075903"/>
    </source>
</evidence>
<dbReference type="EnsemblMetazoa" id="AMEM007573-RA">
    <property type="protein sequence ID" value="AMEM007573-PA"/>
    <property type="gene ID" value="AMEM007573"/>
</dbReference>